<name>A0A3B1CI28_9ZZZZ</name>
<dbReference type="InterPro" id="IPR005232">
    <property type="entry name" value="LarE"/>
</dbReference>
<dbReference type="Pfam" id="PF02540">
    <property type="entry name" value="NAD_synthase"/>
    <property type="match status" value="1"/>
</dbReference>
<organism evidence="2">
    <name type="scientific">hydrothermal vent metagenome</name>
    <dbReference type="NCBI Taxonomy" id="652676"/>
    <lineage>
        <taxon>unclassified sequences</taxon>
        <taxon>metagenomes</taxon>
        <taxon>ecological metagenomes</taxon>
    </lineage>
</organism>
<protein>
    <submittedName>
        <fullName evidence="2">ATP-utilizing enzyme of the PP-loop superfamily</fullName>
    </submittedName>
</protein>
<proteinExistence type="predicted"/>
<accession>A0A3B1CI28</accession>
<sequence length="279" mass="30073">MSVASPHMKLTSLKNEIASLGSVLVAFSGGVDSSFLLKVCLGVLGEAGGRVLAVTARSSTYPSSELSEAISLASSMGARHMVIDSEELEIKGFASNPPDRCYHCKSELFGKLSDIARKEGLAAILDGTNADDLKDYRPGSKAAKELGVRSLLQENGLTKDEIRAFSRDLGLPTWGKPAFACLASRFPYGVTITRDKLKMVELAEKSIRELGFRQARVRHHGDVARIELEPGLIARAVEPIMAEKIQNALTKAGFSYVAVDILGYRTGSMNETLKPDDKA</sequence>
<dbReference type="InterPro" id="IPR052188">
    <property type="entry name" value="Ni-pincer_cofactor_biosynth"/>
</dbReference>
<dbReference type="InterPro" id="IPR022310">
    <property type="entry name" value="NAD/GMP_synthase"/>
</dbReference>
<dbReference type="EMBL" id="UOGE01000119">
    <property type="protein sequence ID" value="VAX26231.1"/>
    <property type="molecule type" value="Genomic_DNA"/>
</dbReference>
<gene>
    <name evidence="2" type="ORF">MNBD_NITROSPINAE02-835</name>
</gene>
<dbReference type="GO" id="GO:0016783">
    <property type="term" value="F:sulfurtransferase activity"/>
    <property type="evidence" value="ECO:0007669"/>
    <property type="project" value="InterPro"/>
</dbReference>
<dbReference type="InterPro" id="IPR014729">
    <property type="entry name" value="Rossmann-like_a/b/a_fold"/>
</dbReference>
<dbReference type="PANTHER" id="PTHR43169:SF2">
    <property type="entry name" value="NAD_GMP SYNTHASE DOMAIN-CONTAINING PROTEIN"/>
    <property type="match status" value="1"/>
</dbReference>
<evidence type="ECO:0000313" key="2">
    <source>
        <dbReference type="EMBL" id="VAX26231.1"/>
    </source>
</evidence>
<dbReference type="NCBIfam" id="TIGR00268">
    <property type="entry name" value="ATP-dependent sacrificial sulfur transferase LarE"/>
    <property type="match status" value="1"/>
</dbReference>
<dbReference type="SUPFAM" id="SSF52402">
    <property type="entry name" value="Adenine nucleotide alpha hydrolases-like"/>
    <property type="match status" value="1"/>
</dbReference>
<evidence type="ECO:0000259" key="1">
    <source>
        <dbReference type="Pfam" id="PF02540"/>
    </source>
</evidence>
<reference evidence="2" key="1">
    <citation type="submission" date="2018-06" db="EMBL/GenBank/DDBJ databases">
        <authorList>
            <person name="Zhirakovskaya E."/>
        </authorList>
    </citation>
    <scope>NUCLEOTIDE SEQUENCE</scope>
</reference>
<dbReference type="GO" id="GO:0006163">
    <property type="term" value="P:purine nucleotide metabolic process"/>
    <property type="evidence" value="ECO:0007669"/>
    <property type="project" value="UniProtKB-ARBA"/>
</dbReference>
<feature type="domain" description="NAD/GMP synthase" evidence="1">
    <location>
        <begin position="21"/>
        <end position="86"/>
    </location>
</feature>
<dbReference type="AlphaFoldDB" id="A0A3B1CI28"/>
<dbReference type="PIRSF" id="PIRSF006661">
    <property type="entry name" value="PP-lp_UCP006661"/>
    <property type="match status" value="1"/>
</dbReference>
<dbReference type="CDD" id="cd01990">
    <property type="entry name" value="LarE-like"/>
    <property type="match status" value="1"/>
</dbReference>
<dbReference type="Gene3D" id="3.40.50.620">
    <property type="entry name" value="HUPs"/>
    <property type="match status" value="1"/>
</dbReference>
<dbReference type="PANTHER" id="PTHR43169">
    <property type="entry name" value="EXSB FAMILY PROTEIN"/>
    <property type="match status" value="1"/>
</dbReference>